<comment type="caution">
    <text evidence="4">The sequence shown here is derived from an EMBL/GenBank/DDBJ whole genome shotgun (WGS) entry which is preliminary data.</text>
</comment>
<dbReference type="AlphaFoldDB" id="A0AAN5DBN4"/>
<evidence type="ECO:0000313" key="5">
    <source>
        <dbReference type="Proteomes" id="UP001328107"/>
    </source>
</evidence>
<keyword evidence="2" id="KW-0732">Signal</keyword>
<feature type="non-terminal residue" evidence="4">
    <location>
        <position position="1"/>
    </location>
</feature>
<proteinExistence type="predicted"/>
<dbReference type="Pfam" id="PF04155">
    <property type="entry name" value="Ground-like"/>
    <property type="match status" value="1"/>
</dbReference>
<protein>
    <recommendedName>
        <fullName evidence="3">Ground-like domain-containing protein</fullName>
    </recommendedName>
</protein>
<evidence type="ECO:0000313" key="4">
    <source>
        <dbReference type="EMBL" id="GMR58959.1"/>
    </source>
</evidence>
<feature type="compositionally biased region" description="Basic and acidic residues" evidence="1">
    <location>
        <begin position="231"/>
        <end position="251"/>
    </location>
</feature>
<sequence length="321" mass="35397">FAALVLFPFLFPSLLSFRTLLCCCGCTTKPCPEVPSLCPSPTAPCTALDNGPAIIDCNELQSLWDQAIVESAVESSEKDANMIHSLLTSPTAELTIAKMEKLLMASIEESIIDEDKESIRALMTVLRERMHREKSKEMRVRRSVIEGESSLFRSPPITPYKSGFAFRRRKRQTVVEDRMEEEMSEGAAKREEAKRDLIEQSTIGDGGASTKVNGGEGHSDVSLLPASDVAEGDHSHSSSKGKKEGGNCNDLKMRKMITDNIGKTPKESKKQIQKALEKGMGGTFSVVCSPCEFSFVVRSESYCDGFKNQIACFAYRDQEES</sequence>
<evidence type="ECO:0000256" key="2">
    <source>
        <dbReference type="SAM" id="SignalP"/>
    </source>
</evidence>
<evidence type="ECO:0000256" key="1">
    <source>
        <dbReference type="SAM" id="MobiDB-lite"/>
    </source>
</evidence>
<feature type="signal peptide" evidence="2">
    <location>
        <begin position="1"/>
        <end position="16"/>
    </location>
</feature>
<dbReference type="EMBL" id="BTRK01000006">
    <property type="protein sequence ID" value="GMR58959.1"/>
    <property type="molecule type" value="Genomic_DNA"/>
</dbReference>
<accession>A0AAN5DBN4</accession>
<reference evidence="5" key="1">
    <citation type="submission" date="2022-10" db="EMBL/GenBank/DDBJ databases">
        <title>Genome assembly of Pristionchus species.</title>
        <authorList>
            <person name="Yoshida K."/>
            <person name="Sommer R.J."/>
        </authorList>
    </citation>
    <scope>NUCLEOTIDE SEQUENCE [LARGE SCALE GENOMIC DNA]</scope>
    <source>
        <strain evidence="5">RS5460</strain>
    </source>
</reference>
<gene>
    <name evidence="4" type="ORF">PMAYCL1PPCAC_29154</name>
</gene>
<feature type="region of interest" description="Disordered" evidence="1">
    <location>
        <begin position="175"/>
        <end position="251"/>
    </location>
</feature>
<feature type="compositionally biased region" description="Basic and acidic residues" evidence="1">
    <location>
        <begin position="187"/>
        <end position="198"/>
    </location>
</feature>
<dbReference type="InterPro" id="IPR007284">
    <property type="entry name" value="Ground-like_dom"/>
</dbReference>
<evidence type="ECO:0000259" key="3">
    <source>
        <dbReference type="Pfam" id="PF04155"/>
    </source>
</evidence>
<keyword evidence="5" id="KW-1185">Reference proteome</keyword>
<name>A0AAN5DBN4_9BILA</name>
<organism evidence="4 5">
    <name type="scientific">Pristionchus mayeri</name>
    <dbReference type="NCBI Taxonomy" id="1317129"/>
    <lineage>
        <taxon>Eukaryota</taxon>
        <taxon>Metazoa</taxon>
        <taxon>Ecdysozoa</taxon>
        <taxon>Nematoda</taxon>
        <taxon>Chromadorea</taxon>
        <taxon>Rhabditida</taxon>
        <taxon>Rhabditina</taxon>
        <taxon>Diplogasteromorpha</taxon>
        <taxon>Diplogasteroidea</taxon>
        <taxon>Neodiplogasteridae</taxon>
        <taxon>Pristionchus</taxon>
    </lineage>
</organism>
<dbReference type="Proteomes" id="UP001328107">
    <property type="component" value="Unassembled WGS sequence"/>
</dbReference>
<feature type="domain" description="Ground-like" evidence="3">
    <location>
        <begin position="246"/>
        <end position="315"/>
    </location>
</feature>
<feature type="chain" id="PRO_5042934594" description="Ground-like domain-containing protein" evidence="2">
    <location>
        <begin position="17"/>
        <end position="321"/>
    </location>
</feature>